<keyword evidence="2" id="KW-0597">Phosphoprotein</keyword>
<dbReference type="Pfam" id="PF00668">
    <property type="entry name" value="Condensation"/>
    <property type="match status" value="1"/>
</dbReference>
<dbReference type="GO" id="GO:0044550">
    <property type="term" value="P:secondary metabolite biosynthetic process"/>
    <property type="evidence" value="ECO:0007669"/>
    <property type="project" value="TreeGrafter"/>
</dbReference>
<feature type="domain" description="AMP-dependent synthetase/ligase" evidence="3">
    <location>
        <begin position="281"/>
        <end position="349"/>
    </location>
</feature>
<name>A0A9W8B042_9FUNG</name>
<dbReference type="InterPro" id="IPR000873">
    <property type="entry name" value="AMP-dep_synth/lig_dom"/>
</dbReference>
<keyword evidence="6" id="KW-1185">Reference proteome</keyword>
<protein>
    <recommendedName>
        <fullName evidence="7">AMP-dependent synthetase/ligase domain-containing protein</fullName>
    </recommendedName>
</protein>
<dbReference type="EMBL" id="JANBQB010001893">
    <property type="protein sequence ID" value="KAJ1969737.1"/>
    <property type="molecule type" value="Genomic_DNA"/>
</dbReference>
<dbReference type="PANTHER" id="PTHR45527:SF1">
    <property type="entry name" value="FATTY ACID SYNTHASE"/>
    <property type="match status" value="1"/>
</dbReference>
<evidence type="ECO:0000256" key="1">
    <source>
        <dbReference type="ARBA" id="ARBA00022450"/>
    </source>
</evidence>
<dbReference type="PANTHER" id="PTHR45527">
    <property type="entry name" value="NONRIBOSOMAL PEPTIDE SYNTHETASE"/>
    <property type="match status" value="1"/>
</dbReference>
<dbReference type="GO" id="GO:0043041">
    <property type="term" value="P:amino acid activation for nonribosomal peptide biosynthetic process"/>
    <property type="evidence" value="ECO:0007669"/>
    <property type="project" value="TreeGrafter"/>
</dbReference>
<evidence type="ECO:0000259" key="4">
    <source>
        <dbReference type="Pfam" id="PF00668"/>
    </source>
</evidence>
<dbReference type="GO" id="GO:0005737">
    <property type="term" value="C:cytoplasm"/>
    <property type="evidence" value="ECO:0007669"/>
    <property type="project" value="TreeGrafter"/>
</dbReference>
<evidence type="ECO:0008006" key="7">
    <source>
        <dbReference type="Google" id="ProtNLM"/>
    </source>
</evidence>
<evidence type="ECO:0000259" key="3">
    <source>
        <dbReference type="Pfam" id="PF00501"/>
    </source>
</evidence>
<dbReference type="Gene3D" id="3.40.50.980">
    <property type="match status" value="1"/>
</dbReference>
<feature type="domain" description="Condensation" evidence="4">
    <location>
        <begin position="2"/>
        <end position="236"/>
    </location>
</feature>
<dbReference type="GO" id="GO:0003824">
    <property type="term" value="F:catalytic activity"/>
    <property type="evidence" value="ECO:0007669"/>
    <property type="project" value="InterPro"/>
</dbReference>
<dbReference type="Pfam" id="PF00501">
    <property type="entry name" value="AMP-binding"/>
    <property type="match status" value="1"/>
</dbReference>
<reference evidence="5" key="1">
    <citation type="submission" date="2022-07" db="EMBL/GenBank/DDBJ databases">
        <title>Phylogenomic reconstructions and comparative analyses of Kickxellomycotina fungi.</title>
        <authorList>
            <person name="Reynolds N.K."/>
            <person name="Stajich J.E."/>
            <person name="Barry K."/>
            <person name="Grigoriev I.V."/>
            <person name="Crous P."/>
            <person name="Smith M.E."/>
        </authorList>
    </citation>
    <scope>NUCLEOTIDE SEQUENCE</scope>
    <source>
        <strain evidence="5">RSA 567</strain>
    </source>
</reference>
<gene>
    <name evidence="5" type="ORF">H4R34_006137</name>
</gene>
<comment type="caution">
    <text evidence="5">The sequence shown here is derived from an EMBL/GenBank/DDBJ whole genome shotgun (WGS) entry which is preliminary data.</text>
</comment>
<dbReference type="GO" id="GO:0031177">
    <property type="term" value="F:phosphopantetheine binding"/>
    <property type="evidence" value="ECO:0007669"/>
    <property type="project" value="TreeGrafter"/>
</dbReference>
<proteinExistence type="predicted"/>
<sequence length="349" mass="38258">MDYWTSVFKDVPWHLDLPDDRTTLADPTWQFDTTSVEVLSHTYAVLTAYADVNHINATDVLGAITSLYVARISNQNEFLLGLVLSSGADTLSFAQSEREQPHMLPLRINCSPLSSLADLVDRFRANRLAARDHNSDHAIAMALAKTGSQHIAVEQGLCRVALAVTNHNAANPTTSGECPIVLSSTTYAIQPDLQVQFGLYSDGMTIQTTYRRDRLSNTLVSSLMNNLAHFIAEVVSTECDPWTVPLVCPTGHEYITQHLAVTPADPESFWNTVTNVVDVIRAKATQHPDVVAIEMPLSSLTYHDLMAQVDCVAASLCRHGIQPQQRVAVLVSNHSDTVITLLALWTLGA</sequence>
<dbReference type="InterPro" id="IPR001242">
    <property type="entry name" value="Condensation_dom"/>
</dbReference>
<evidence type="ECO:0000256" key="2">
    <source>
        <dbReference type="ARBA" id="ARBA00022553"/>
    </source>
</evidence>
<accession>A0A9W8B042</accession>
<dbReference type="SUPFAM" id="SSF56801">
    <property type="entry name" value="Acetyl-CoA synthetase-like"/>
    <property type="match status" value="1"/>
</dbReference>
<feature type="non-terminal residue" evidence="5">
    <location>
        <position position="349"/>
    </location>
</feature>
<evidence type="ECO:0000313" key="5">
    <source>
        <dbReference type="EMBL" id="KAJ1969737.1"/>
    </source>
</evidence>
<keyword evidence="1" id="KW-0596">Phosphopantetheine</keyword>
<dbReference type="SUPFAM" id="SSF52777">
    <property type="entry name" value="CoA-dependent acyltransferases"/>
    <property type="match status" value="1"/>
</dbReference>
<dbReference type="Gene3D" id="3.30.559.30">
    <property type="entry name" value="Nonribosomal peptide synthetase, condensation domain"/>
    <property type="match status" value="1"/>
</dbReference>
<evidence type="ECO:0000313" key="6">
    <source>
        <dbReference type="Proteomes" id="UP001151582"/>
    </source>
</evidence>
<organism evidence="5 6">
    <name type="scientific">Dimargaris verticillata</name>
    <dbReference type="NCBI Taxonomy" id="2761393"/>
    <lineage>
        <taxon>Eukaryota</taxon>
        <taxon>Fungi</taxon>
        <taxon>Fungi incertae sedis</taxon>
        <taxon>Zoopagomycota</taxon>
        <taxon>Kickxellomycotina</taxon>
        <taxon>Dimargaritomycetes</taxon>
        <taxon>Dimargaritales</taxon>
        <taxon>Dimargaritaceae</taxon>
        <taxon>Dimargaris</taxon>
    </lineage>
</organism>
<dbReference type="Proteomes" id="UP001151582">
    <property type="component" value="Unassembled WGS sequence"/>
</dbReference>
<dbReference type="AlphaFoldDB" id="A0A9W8B042"/>